<reference evidence="1" key="1">
    <citation type="submission" date="2023-10" db="EMBL/GenBank/DDBJ databases">
        <title>Genome assemblies of two species of porcelain crab, Petrolisthes cinctipes and Petrolisthes manimaculis (Anomura: Porcellanidae).</title>
        <authorList>
            <person name="Angst P."/>
        </authorList>
    </citation>
    <scope>NUCLEOTIDE SEQUENCE</scope>
    <source>
        <strain evidence="1">PB745_01</strain>
        <tissue evidence="1">Gill</tissue>
    </source>
</reference>
<gene>
    <name evidence="1" type="ORF">Pcinc_015000</name>
</gene>
<proteinExistence type="predicted"/>
<keyword evidence="2" id="KW-1185">Reference proteome</keyword>
<name>A0AAE1FVF5_PETCI</name>
<comment type="caution">
    <text evidence="1">The sequence shown here is derived from an EMBL/GenBank/DDBJ whole genome shotgun (WGS) entry which is preliminary data.</text>
</comment>
<dbReference type="EMBL" id="JAWQEG010001318">
    <property type="protein sequence ID" value="KAK3880511.1"/>
    <property type="molecule type" value="Genomic_DNA"/>
</dbReference>
<dbReference type="AlphaFoldDB" id="A0AAE1FVF5"/>
<dbReference type="Proteomes" id="UP001286313">
    <property type="component" value="Unassembled WGS sequence"/>
</dbReference>
<evidence type="ECO:0000313" key="1">
    <source>
        <dbReference type="EMBL" id="KAK3880511.1"/>
    </source>
</evidence>
<organism evidence="1 2">
    <name type="scientific">Petrolisthes cinctipes</name>
    <name type="common">Flat porcelain crab</name>
    <dbReference type="NCBI Taxonomy" id="88211"/>
    <lineage>
        <taxon>Eukaryota</taxon>
        <taxon>Metazoa</taxon>
        <taxon>Ecdysozoa</taxon>
        <taxon>Arthropoda</taxon>
        <taxon>Crustacea</taxon>
        <taxon>Multicrustacea</taxon>
        <taxon>Malacostraca</taxon>
        <taxon>Eumalacostraca</taxon>
        <taxon>Eucarida</taxon>
        <taxon>Decapoda</taxon>
        <taxon>Pleocyemata</taxon>
        <taxon>Anomura</taxon>
        <taxon>Galatheoidea</taxon>
        <taxon>Porcellanidae</taxon>
        <taxon>Petrolisthes</taxon>
    </lineage>
</organism>
<protein>
    <submittedName>
        <fullName evidence="1">Uncharacterized protein</fullName>
    </submittedName>
</protein>
<evidence type="ECO:0000313" key="2">
    <source>
        <dbReference type="Proteomes" id="UP001286313"/>
    </source>
</evidence>
<sequence>MLSQLYYLFSPPLFYSLLHSPSPSFDNSLSYDYSSSSFSLPSLLFLKYHPYAFLFKWSPPSQSPLLFLSFPFTSTGLSLLPPPLNFLLRVPPLEQSHAPLLPSLYPGVISSKNSSTQ</sequence>
<accession>A0AAE1FVF5</accession>